<name>A0ACD3A3P1_9AGAR</name>
<proteinExistence type="predicted"/>
<dbReference type="EMBL" id="ML208794">
    <property type="protein sequence ID" value="TFK60315.1"/>
    <property type="molecule type" value="Genomic_DNA"/>
</dbReference>
<organism evidence="1 2">
    <name type="scientific">Pluteus cervinus</name>
    <dbReference type="NCBI Taxonomy" id="181527"/>
    <lineage>
        <taxon>Eukaryota</taxon>
        <taxon>Fungi</taxon>
        <taxon>Dikarya</taxon>
        <taxon>Basidiomycota</taxon>
        <taxon>Agaricomycotina</taxon>
        <taxon>Agaricomycetes</taxon>
        <taxon>Agaricomycetidae</taxon>
        <taxon>Agaricales</taxon>
        <taxon>Pluteineae</taxon>
        <taxon>Pluteaceae</taxon>
        <taxon>Pluteus</taxon>
    </lineage>
</organism>
<evidence type="ECO:0000313" key="1">
    <source>
        <dbReference type="EMBL" id="TFK60315.1"/>
    </source>
</evidence>
<sequence length="380" mass="42424">MKGDKEGSNSVDLPVRRRSGHEDRSHKLPPSKSTFHKDTDITFRNHGHLGLSGEMPFRPLWLNWTLKFLNSDLSALTLFTDCIPRDVLHNTLSNIYLPALAVLSLYDKTISFDALGVFLQRHSSTLTNLSLFIERPDSSQPVDPASVTRRNRIFAKQRVAFDFPKLESLSSNPFCIQWLFKGILSFRPPASGIRSKLSKSRPHAHLPKLSMLSISSYLRFSESGFFPRLDSAFQTLAEFVKLASPHTTDALPPENAWFSVMSLNAEVIDEQSHIEWLQSHVSQGATSPLLALHTVSDLCLNPTTTLGPGGLRALPKFLALFKGLKKLTLTLRSTDALKKLDTDFWKAFRQDCPGLETLVLQTPPAVVQVTMESLIDGTAF</sequence>
<reference evidence="1 2" key="1">
    <citation type="journal article" date="2019" name="Nat. Ecol. Evol.">
        <title>Megaphylogeny resolves global patterns of mushroom evolution.</title>
        <authorList>
            <person name="Varga T."/>
            <person name="Krizsan K."/>
            <person name="Foldi C."/>
            <person name="Dima B."/>
            <person name="Sanchez-Garcia M."/>
            <person name="Sanchez-Ramirez S."/>
            <person name="Szollosi G.J."/>
            <person name="Szarkandi J.G."/>
            <person name="Papp V."/>
            <person name="Albert L."/>
            <person name="Andreopoulos W."/>
            <person name="Angelini C."/>
            <person name="Antonin V."/>
            <person name="Barry K.W."/>
            <person name="Bougher N.L."/>
            <person name="Buchanan P."/>
            <person name="Buyck B."/>
            <person name="Bense V."/>
            <person name="Catcheside P."/>
            <person name="Chovatia M."/>
            <person name="Cooper J."/>
            <person name="Damon W."/>
            <person name="Desjardin D."/>
            <person name="Finy P."/>
            <person name="Geml J."/>
            <person name="Haridas S."/>
            <person name="Hughes K."/>
            <person name="Justo A."/>
            <person name="Karasinski D."/>
            <person name="Kautmanova I."/>
            <person name="Kiss B."/>
            <person name="Kocsube S."/>
            <person name="Kotiranta H."/>
            <person name="LaButti K.M."/>
            <person name="Lechner B.E."/>
            <person name="Liimatainen K."/>
            <person name="Lipzen A."/>
            <person name="Lukacs Z."/>
            <person name="Mihaltcheva S."/>
            <person name="Morgado L.N."/>
            <person name="Niskanen T."/>
            <person name="Noordeloos M.E."/>
            <person name="Ohm R.A."/>
            <person name="Ortiz-Santana B."/>
            <person name="Ovrebo C."/>
            <person name="Racz N."/>
            <person name="Riley R."/>
            <person name="Savchenko A."/>
            <person name="Shiryaev A."/>
            <person name="Soop K."/>
            <person name="Spirin V."/>
            <person name="Szebenyi C."/>
            <person name="Tomsovsky M."/>
            <person name="Tulloss R.E."/>
            <person name="Uehling J."/>
            <person name="Grigoriev I.V."/>
            <person name="Vagvolgyi C."/>
            <person name="Papp T."/>
            <person name="Martin F.M."/>
            <person name="Miettinen O."/>
            <person name="Hibbett D.S."/>
            <person name="Nagy L.G."/>
        </authorList>
    </citation>
    <scope>NUCLEOTIDE SEQUENCE [LARGE SCALE GENOMIC DNA]</scope>
    <source>
        <strain evidence="1 2">NL-1719</strain>
    </source>
</reference>
<evidence type="ECO:0000313" key="2">
    <source>
        <dbReference type="Proteomes" id="UP000308600"/>
    </source>
</evidence>
<protein>
    <submittedName>
        <fullName evidence="1">Uncharacterized protein</fullName>
    </submittedName>
</protein>
<gene>
    <name evidence="1" type="ORF">BDN72DRAFT_850624</name>
</gene>
<keyword evidence="2" id="KW-1185">Reference proteome</keyword>
<dbReference type="Proteomes" id="UP000308600">
    <property type="component" value="Unassembled WGS sequence"/>
</dbReference>
<accession>A0ACD3A3P1</accession>